<keyword evidence="3 5" id="KW-1133">Transmembrane helix</keyword>
<comment type="caution">
    <text evidence="6">The sequence shown here is derived from an EMBL/GenBank/DDBJ whole genome shotgun (WGS) entry which is preliminary data.</text>
</comment>
<proteinExistence type="predicted"/>
<dbReference type="InterPro" id="IPR059112">
    <property type="entry name" value="CysZ/EI24"/>
</dbReference>
<evidence type="ECO:0000256" key="3">
    <source>
        <dbReference type="ARBA" id="ARBA00022989"/>
    </source>
</evidence>
<gene>
    <name evidence="6" type="ORF">GE300_01365</name>
</gene>
<feature type="transmembrane region" description="Helical" evidence="5">
    <location>
        <begin position="124"/>
        <end position="145"/>
    </location>
</feature>
<feature type="transmembrane region" description="Helical" evidence="5">
    <location>
        <begin position="151"/>
        <end position="170"/>
    </location>
</feature>
<dbReference type="AlphaFoldDB" id="A0A6L5YV97"/>
<evidence type="ECO:0000313" key="7">
    <source>
        <dbReference type="Proteomes" id="UP000474957"/>
    </source>
</evidence>
<feature type="transmembrane region" description="Helical" evidence="5">
    <location>
        <begin position="67"/>
        <end position="94"/>
    </location>
</feature>
<evidence type="ECO:0000256" key="2">
    <source>
        <dbReference type="ARBA" id="ARBA00022692"/>
    </source>
</evidence>
<feature type="transmembrane region" description="Helical" evidence="5">
    <location>
        <begin position="21"/>
        <end position="47"/>
    </location>
</feature>
<name>A0A6L5YV97_9RHOB</name>
<feature type="transmembrane region" description="Helical" evidence="5">
    <location>
        <begin position="190"/>
        <end position="218"/>
    </location>
</feature>
<evidence type="ECO:0000256" key="4">
    <source>
        <dbReference type="ARBA" id="ARBA00023136"/>
    </source>
</evidence>
<keyword evidence="4 5" id="KW-0472">Membrane</keyword>
<comment type="subcellular location">
    <subcellularLocation>
        <location evidence="1">Membrane</location>
        <topology evidence="1">Multi-pass membrane protein</topology>
    </subcellularLocation>
</comment>
<organism evidence="6 7">
    <name type="scientific">Halovulum marinum</name>
    <dbReference type="NCBI Taxonomy" id="2662447"/>
    <lineage>
        <taxon>Bacteria</taxon>
        <taxon>Pseudomonadati</taxon>
        <taxon>Pseudomonadota</taxon>
        <taxon>Alphaproteobacteria</taxon>
        <taxon>Rhodobacterales</taxon>
        <taxon>Paracoccaceae</taxon>
        <taxon>Halovulum</taxon>
    </lineage>
</organism>
<dbReference type="Pfam" id="PF07264">
    <property type="entry name" value="EI24"/>
    <property type="match status" value="1"/>
</dbReference>
<reference evidence="6 7" key="1">
    <citation type="submission" date="2019-10" db="EMBL/GenBank/DDBJ databases">
        <title>Cognatihalovulum marinum gen. nov. sp. nov., a new member of the family Rhodobacteraceae isolated from deep seawater of the Northwest Indian Ocean.</title>
        <authorList>
            <person name="Ruan C."/>
            <person name="Wang J."/>
            <person name="Zheng X."/>
            <person name="Song L."/>
            <person name="Zhu Y."/>
            <person name="Huang Y."/>
            <person name="Lu Z."/>
            <person name="Du W."/>
            <person name="Huang L."/>
            <person name="Dai X."/>
        </authorList>
    </citation>
    <scope>NUCLEOTIDE SEQUENCE [LARGE SCALE GENOMIC DNA]</scope>
    <source>
        <strain evidence="6 7">2CG4</strain>
    </source>
</reference>
<dbReference type="Proteomes" id="UP000474957">
    <property type="component" value="Unassembled WGS sequence"/>
</dbReference>
<evidence type="ECO:0008006" key="8">
    <source>
        <dbReference type="Google" id="ProtNLM"/>
    </source>
</evidence>
<accession>A0A6L5YV97</accession>
<evidence type="ECO:0000256" key="1">
    <source>
        <dbReference type="ARBA" id="ARBA00004141"/>
    </source>
</evidence>
<keyword evidence="2 5" id="KW-0812">Transmembrane</keyword>
<evidence type="ECO:0000256" key="5">
    <source>
        <dbReference type="SAM" id="Phobius"/>
    </source>
</evidence>
<sequence>MLSDVARALGQLGDARFLGAVLKALGVTIAVLAAASWALFALFGWLFPDSFALPWIGEVSLTADWLSWAGILLLTLASVFLMLPVAFVCVGFFLDDVVDAVEAKHYPHLPPAPRLSIPAALREAVSLLALVVLVNAAALLVYLLSTFAAPVVFWVVNGFLLGREYFQLVAERRLGRRPGAALRRAHRGQVWALGVLLAVPLSVPLVNLLVPVLGVAAYTHMFHRLSRPAG</sequence>
<protein>
    <recommendedName>
        <fullName evidence="8">CysZ protein</fullName>
    </recommendedName>
</protein>
<dbReference type="RefSeq" id="WP_154444154.1">
    <property type="nucleotide sequence ID" value="NZ_WIND01000001.1"/>
</dbReference>
<keyword evidence="7" id="KW-1185">Reference proteome</keyword>
<dbReference type="EMBL" id="WIND01000001">
    <property type="protein sequence ID" value="MSU88263.1"/>
    <property type="molecule type" value="Genomic_DNA"/>
</dbReference>
<evidence type="ECO:0000313" key="6">
    <source>
        <dbReference type="EMBL" id="MSU88263.1"/>
    </source>
</evidence>